<proteinExistence type="predicted"/>
<reference evidence="3 4" key="2">
    <citation type="submission" date="2020-02" db="EMBL/GenBank/DDBJ databases">
        <title>Candidatus Galacturonibacter soehngenii shows hetero-acetogenic catabolism of galacturonic acid but lacks a canonical carbon monoxide dehydrogenase/acetyl-CoA synthase complex.</title>
        <authorList>
            <person name="Diender M."/>
            <person name="Stouten G.R."/>
            <person name="Petersen J.F."/>
            <person name="Nielsen P.H."/>
            <person name="Dueholm M.S."/>
            <person name="Pronk J.T."/>
            <person name="Van Loosdrecht M.C.M."/>
        </authorList>
    </citation>
    <scope>NUCLEOTIDE SEQUENCE [LARGE SCALE GENOMIC DNA]</scope>
    <source>
        <strain evidence="3">GalUA</strain>
    </source>
</reference>
<feature type="transmembrane region" description="Helical" evidence="1">
    <location>
        <begin position="254"/>
        <end position="272"/>
    </location>
</feature>
<protein>
    <submittedName>
        <fullName evidence="3">Acyltransferase</fullName>
    </submittedName>
</protein>
<dbReference type="GO" id="GO:0016747">
    <property type="term" value="F:acyltransferase activity, transferring groups other than amino-acyl groups"/>
    <property type="evidence" value="ECO:0007669"/>
    <property type="project" value="InterPro"/>
</dbReference>
<feature type="transmembrane region" description="Helical" evidence="1">
    <location>
        <begin position="293"/>
        <end position="312"/>
    </location>
</feature>
<evidence type="ECO:0000259" key="2">
    <source>
        <dbReference type="Pfam" id="PF01757"/>
    </source>
</evidence>
<dbReference type="Proteomes" id="UP000461768">
    <property type="component" value="Unassembled WGS sequence"/>
</dbReference>
<dbReference type="PANTHER" id="PTHR23028">
    <property type="entry name" value="ACETYLTRANSFERASE"/>
    <property type="match status" value="1"/>
</dbReference>
<gene>
    <name evidence="3" type="ORF">F7O84_12010</name>
</gene>
<dbReference type="GO" id="GO:0016020">
    <property type="term" value="C:membrane"/>
    <property type="evidence" value="ECO:0007669"/>
    <property type="project" value="TreeGrafter"/>
</dbReference>
<name>A0A7V7QKE4_9FIRM</name>
<comment type="caution">
    <text evidence="3">The sequence shown here is derived from an EMBL/GenBank/DDBJ whole genome shotgun (WGS) entry which is preliminary data.</text>
</comment>
<dbReference type="InterPro" id="IPR050879">
    <property type="entry name" value="Acyltransferase_3"/>
</dbReference>
<keyword evidence="3" id="KW-0808">Transferase</keyword>
<keyword evidence="1" id="KW-1133">Transmembrane helix</keyword>
<reference evidence="3 4" key="1">
    <citation type="submission" date="2019-09" db="EMBL/GenBank/DDBJ databases">
        <authorList>
            <person name="Valk L.C."/>
        </authorList>
    </citation>
    <scope>NUCLEOTIDE SEQUENCE [LARGE SCALE GENOMIC DNA]</scope>
    <source>
        <strain evidence="3">GalUA</strain>
    </source>
</reference>
<keyword evidence="1" id="KW-0472">Membrane</keyword>
<keyword evidence="4" id="KW-1185">Reference proteome</keyword>
<feature type="transmembrane region" description="Helical" evidence="1">
    <location>
        <begin position="38"/>
        <end position="61"/>
    </location>
</feature>
<dbReference type="RefSeq" id="WP_151145413.1">
    <property type="nucleotide sequence ID" value="NZ_WAGX01000005.1"/>
</dbReference>
<feature type="transmembrane region" description="Helical" evidence="1">
    <location>
        <begin position="318"/>
        <end position="339"/>
    </location>
</feature>
<keyword evidence="1" id="KW-0812">Transmembrane</keyword>
<evidence type="ECO:0000256" key="1">
    <source>
        <dbReference type="SAM" id="Phobius"/>
    </source>
</evidence>
<feature type="transmembrane region" description="Helical" evidence="1">
    <location>
        <begin position="200"/>
        <end position="220"/>
    </location>
</feature>
<dbReference type="InterPro" id="IPR002656">
    <property type="entry name" value="Acyl_transf_3_dom"/>
</dbReference>
<sequence>MKNQSNRNGAIELWRFILIGAIGIMHFSNSYYGSSPYFGGAYVATEFFFIVSGYLLFVSFYKNRAREEEINAWQFTFHRIKNLYPCYLLSFLVLFCFIMVQDKASLSTWITNFSQSAWELSFLQISGLKGFRLFNYPAWYISAMLIVGYFIYALLELNEKKFAKLYMPLAVLGIYCFFSKNAENIDVWGGAKILDISDALMRAFAGMSLGGICYYASLLIKKKQRSSVVRVLLSIGELAVFLLSIFLMNQKGHTQIDFYIILLLAVGITLSFSEQTYITKLLSKQPIVWIGKLSYPMFLNQIFVIYLIGAYLNQLSYSKGIVIFMMILIAISFIELLILQGLNCLKTKVL</sequence>
<feature type="transmembrane region" description="Helical" evidence="1">
    <location>
        <begin position="138"/>
        <end position="155"/>
    </location>
</feature>
<dbReference type="AlphaFoldDB" id="A0A7V7QKE4"/>
<evidence type="ECO:0000313" key="3">
    <source>
        <dbReference type="EMBL" id="KAB1438269.1"/>
    </source>
</evidence>
<dbReference type="GO" id="GO:0000271">
    <property type="term" value="P:polysaccharide biosynthetic process"/>
    <property type="evidence" value="ECO:0007669"/>
    <property type="project" value="TreeGrafter"/>
</dbReference>
<feature type="transmembrane region" description="Helical" evidence="1">
    <location>
        <begin position="12"/>
        <end position="32"/>
    </location>
</feature>
<dbReference type="EMBL" id="WAGX01000005">
    <property type="protein sequence ID" value="KAB1438269.1"/>
    <property type="molecule type" value="Genomic_DNA"/>
</dbReference>
<feature type="domain" description="Acyltransferase 3" evidence="2">
    <location>
        <begin position="9"/>
        <end position="331"/>
    </location>
</feature>
<feature type="transmembrane region" description="Helical" evidence="1">
    <location>
        <begin position="82"/>
        <end position="100"/>
    </location>
</feature>
<dbReference type="Pfam" id="PF01757">
    <property type="entry name" value="Acyl_transf_3"/>
    <property type="match status" value="1"/>
</dbReference>
<dbReference type="PANTHER" id="PTHR23028:SF53">
    <property type="entry name" value="ACYL_TRANSF_3 DOMAIN-CONTAINING PROTEIN"/>
    <property type="match status" value="1"/>
</dbReference>
<keyword evidence="3" id="KW-0012">Acyltransferase</keyword>
<organism evidence="3 4">
    <name type="scientific">Candidatus Galacturonatibacter soehngenii</name>
    <dbReference type="NCBI Taxonomy" id="2307010"/>
    <lineage>
        <taxon>Bacteria</taxon>
        <taxon>Bacillati</taxon>
        <taxon>Bacillota</taxon>
        <taxon>Clostridia</taxon>
        <taxon>Lachnospirales</taxon>
        <taxon>Lachnospiraceae</taxon>
        <taxon>Candidatus Galacturonatibacter</taxon>
    </lineage>
</organism>
<feature type="transmembrane region" description="Helical" evidence="1">
    <location>
        <begin position="227"/>
        <end position="248"/>
    </location>
</feature>
<accession>A0A7V7QKE4</accession>
<feature type="transmembrane region" description="Helical" evidence="1">
    <location>
        <begin position="162"/>
        <end position="180"/>
    </location>
</feature>
<dbReference type="OrthoDB" id="2027403at2"/>
<evidence type="ECO:0000313" key="4">
    <source>
        <dbReference type="Proteomes" id="UP000461768"/>
    </source>
</evidence>